<protein>
    <recommendedName>
        <fullName evidence="2">Lipoprotein</fullName>
    </recommendedName>
</protein>
<feature type="non-terminal residue" evidence="1">
    <location>
        <position position="79"/>
    </location>
</feature>
<dbReference type="AlphaFoldDB" id="A0A5Y3QF99"/>
<organism evidence="1">
    <name type="scientific">Salmonella enterica subsp. arizonae</name>
    <dbReference type="NCBI Taxonomy" id="59203"/>
    <lineage>
        <taxon>Bacteria</taxon>
        <taxon>Pseudomonadati</taxon>
        <taxon>Pseudomonadota</taxon>
        <taxon>Gammaproteobacteria</taxon>
        <taxon>Enterobacterales</taxon>
        <taxon>Enterobacteriaceae</taxon>
        <taxon>Salmonella</taxon>
    </lineage>
</organism>
<name>A0A5Y3QF99_SALER</name>
<reference evidence="1" key="1">
    <citation type="submission" date="2018-07" db="EMBL/GenBank/DDBJ databases">
        <authorList>
            <person name="Ashton P.M."/>
            <person name="Dallman T."/>
            <person name="Nair S."/>
            <person name="De Pinna E."/>
            <person name="Peters T."/>
            <person name="Grant K."/>
        </authorList>
    </citation>
    <scope>NUCLEOTIDE SEQUENCE [LARGE SCALE GENOMIC DNA]</scope>
    <source>
        <strain evidence="1">475813</strain>
    </source>
</reference>
<gene>
    <name evidence="1" type="ORF">DSQ81_23710</name>
</gene>
<evidence type="ECO:0000313" key="1">
    <source>
        <dbReference type="EMBL" id="ECI4938574.1"/>
    </source>
</evidence>
<comment type="caution">
    <text evidence="1">The sequence shown here is derived from an EMBL/GenBank/DDBJ whole genome shotgun (WGS) entry which is preliminary data.</text>
</comment>
<accession>A0A5Y3QF99</accession>
<dbReference type="Proteomes" id="UP000839688">
    <property type="component" value="Unassembled WGS sequence"/>
</dbReference>
<dbReference type="PROSITE" id="PS51257">
    <property type="entry name" value="PROKAR_LIPOPROTEIN"/>
    <property type="match status" value="1"/>
</dbReference>
<dbReference type="EMBL" id="AAIVIG010000067">
    <property type="protein sequence ID" value="ECI4938574.1"/>
    <property type="molecule type" value="Genomic_DNA"/>
</dbReference>
<sequence length="79" mass="9526">MHQRKAIISFVIMFLFSCIQVKSSLKNHYPKDKENLCLTIQVQLNQRTDIPKNTKLNFLFFLQFCHRRRKMIDLKKDAI</sequence>
<evidence type="ECO:0008006" key="2">
    <source>
        <dbReference type="Google" id="ProtNLM"/>
    </source>
</evidence>
<proteinExistence type="predicted"/>